<dbReference type="InterPro" id="IPR001867">
    <property type="entry name" value="OmpR/PhoB-type_DNA-bd"/>
</dbReference>
<evidence type="ECO:0000256" key="4">
    <source>
        <dbReference type="SAM" id="Phobius"/>
    </source>
</evidence>
<dbReference type="PROSITE" id="PS51755">
    <property type="entry name" value="OMPR_PHOB"/>
    <property type="match status" value="1"/>
</dbReference>
<dbReference type="SMART" id="SM00862">
    <property type="entry name" value="Trans_reg_C"/>
    <property type="match status" value="1"/>
</dbReference>
<evidence type="ECO:0000256" key="1">
    <source>
        <dbReference type="ARBA" id="ARBA00023125"/>
    </source>
</evidence>
<keyword evidence="4" id="KW-1133">Transmembrane helix</keyword>
<dbReference type="GO" id="GO:0000160">
    <property type="term" value="P:phosphorelay signal transduction system"/>
    <property type="evidence" value="ECO:0007669"/>
    <property type="project" value="InterPro"/>
</dbReference>
<dbReference type="Pfam" id="PF00486">
    <property type="entry name" value="Trans_reg_C"/>
    <property type="match status" value="1"/>
</dbReference>
<evidence type="ECO:0000259" key="5">
    <source>
        <dbReference type="PROSITE" id="PS51755"/>
    </source>
</evidence>
<keyword evidence="4" id="KW-0472">Membrane</keyword>
<feature type="region of interest" description="Disordered" evidence="3">
    <location>
        <begin position="149"/>
        <end position="175"/>
    </location>
</feature>
<dbReference type="GO" id="GO:0006355">
    <property type="term" value="P:regulation of DNA-templated transcription"/>
    <property type="evidence" value="ECO:0007669"/>
    <property type="project" value="InterPro"/>
</dbReference>
<organism evidence="6">
    <name type="scientific">Serratia fonticola</name>
    <dbReference type="NCBI Taxonomy" id="47917"/>
    <lineage>
        <taxon>Bacteria</taxon>
        <taxon>Pseudomonadati</taxon>
        <taxon>Pseudomonadota</taxon>
        <taxon>Gammaproteobacteria</taxon>
        <taxon>Enterobacterales</taxon>
        <taxon>Yersiniaceae</taxon>
        <taxon>Serratia</taxon>
    </lineage>
</organism>
<reference evidence="6" key="1">
    <citation type="submission" date="2019-05" db="EMBL/GenBank/DDBJ databases">
        <authorList>
            <consortium name="Pathogen Informatics"/>
        </authorList>
    </citation>
    <scope>NUCLEOTIDE SEQUENCE [LARGE SCALE GENOMIC DNA]</scope>
    <source>
        <strain evidence="6">NCTC12965</strain>
    </source>
</reference>
<evidence type="ECO:0000256" key="2">
    <source>
        <dbReference type="PROSITE-ProRule" id="PRU01091"/>
    </source>
</evidence>
<feature type="domain" description="OmpR/PhoB-type" evidence="5">
    <location>
        <begin position="6"/>
        <end position="109"/>
    </location>
</feature>
<dbReference type="Gene3D" id="1.10.10.10">
    <property type="entry name" value="Winged helix-like DNA-binding domain superfamily/Winged helix DNA-binding domain"/>
    <property type="match status" value="1"/>
</dbReference>
<dbReference type="SUPFAM" id="SSF46894">
    <property type="entry name" value="C-terminal effector domain of the bipartite response regulators"/>
    <property type="match status" value="1"/>
</dbReference>
<proteinExistence type="predicted"/>
<keyword evidence="1 2" id="KW-0238">DNA-binding</keyword>
<dbReference type="InterPro" id="IPR036388">
    <property type="entry name" value="WH-like_DNA-bd_sf"/>
</dbReference>
<keyword evidence="4" id="KW-0812">Transmembrane</keyword>
<evidence type="ECO:0000256" key="3">
    <source>
        <dbReference type="SAM" id="MobiDB-lite"/>
    </source>
</evidence>
<protein>
    <submittedName>
        <fullName evidence="6">Transcriptional regulatory protein, C terminal</fullName>
    </submittedName>
</protein>
<evidence type="ECO:0000313" key="6">
    <source>
        <dbReference type="EMBL" id="VTR20202.1"/>
    </source>
</evidence>
<dbReference type="AlphaFoldDB" id="A0A4U9TPN4"/>
<gene>
    <name evidence="6" type="ORF">NCTC12965_00974</name>
</gene>
<dbReference type="EMBL" id="CABEEZ010000020">
    <property type="protein sequence ID" value="VTR20202.1"/>
    <property type="molecule type" value="Genomic_DNA"/>
</dbReference>
<name>A0A4U9TPN4_SERFO</name>
<dbReference type="GO" id="GO:0003677">
    <property type="term" value="F:DNA binding"/>
    <property type="evidence" value="ECO:0007669"/>
    <property type="project" value="UniProtKB-UniRule"/>
</dbReference>
<feature type="transmembrane region" description="Helical" evidence="4">
    <location>
        <begin position="194"/>
        <end position="213"/>
    </location>
</feature>
<sequence length="225" mass="24779">MSSEGEVVYLIEGVIKFNPQDNSLISIETGERRTLLAAAASCLHLLLQYQGNLVTKKALFEAGWENDGLYVTDNTFYQNILILRRSFISLGFEKTLIITLTRKGLMIPADIDVQKLSEPSFRNEVEEVQIDINVTEAASIDNKVKGEVAVNGNGNGNGNGNSNSNGNGNGNGNPHKKGHVPVIPFVFFRRLSSLLVAVGITIAVFHIIFFSSVEKNYFADYKLLR</sequence>
<accession>A0A4U9TPN4</accession>
<feature type="DNA-binding region" description="OmpR/PhoB-type" evidence="2">
    <location>
        <begin position="6"/>
        <end position="109"/>
    </location>
</feature>
<dbReference type="InterPro" id="IPR016032">
    <property type="entry name" value="Sig_transdc_resp-reg_C-effctor"/>
</dbReference>